<name>A0A3P3FV07_9HYPH</name>
<dbReference type="RefSeq" id="WP_124998629.1">
    <property type="nucleotide sequence ID" value="NZ_RQXT01000012.1"/>
</dbReference>
<comment type="caution">
    <text evidence="2">The sequence shown here is derived from an EMBL/GenBank/DDBJ whole genome shotgun (WGS) entry which is preliminary data.</text>
</comment>
<gene>
    <name evidence="2" type="ORF">EH240_12580</name>
</gene>
<accession>A0A3P3FV07</accession>
<keyword evidence="3" id="KW-1185">Reference proteome</keyword>
<sequence length="213" mass="23261">MKIVGLCALALIGAVTEAEAYDDPAVAVCEFAWAQGADLAQAGIKRVATDISGDTVRLTYEQSVLNTKPKTIDQTCQFEADMRGDLKLKFESAPRVLECNEIVEKAKAAILQFGAQSTEARAFMQPVTDCQPVLKSALEIEQDRLRNVSFPLLMMGIYPINPKDTELNVPTDRAKYQAECDTKQAERDKGGTGDQLTIELRGCRDAGYLPTAP</sequence>
<evidence type="ECO:0000313" key="2">
    <source>
        <dbReference type="EMBL" id="RRI02297.1"/>
    </source>
</evidence>
<feature type="chain" id="PRO_5018262199" evidence="1">
    <location>
        <begin position="21"/>
        <end position="213"/>
    </location>
</feature>
<dbReference type="EMBL" id="RQXT01000012">
    <property type="protein sequence ID" value="RRI02297.1"/>
    <property type="molecule type" value="Genomic_DNA"/>
</dbReference>
<reference evidence="2 3" key="1">
    <citation type="submission" date="2018-11" db="EMBL/GenBank/DDBJ databases">
        <title>the genome of Mesorhizobium tamadayense DSM 28320.</title>
        <authorList>
            <person name="Gao J."/>
        </authorList>
    </citation>
    <scope>NUCLEOTIDE SEQUENCE [LARGE SCALE GENOMIC DNA]</scope>
    <source>
        <strain evidence="2 3">DSM 28320</strain>
    </source>
</reference>
<evidence type="ECO:0000256" key="1">
    <source>
        <dbReference type="SAM" id="SignalP"/>
    </source>
</evidence>
<protein>
    <submittedName>
        <fullName evidence="2">Uncharacterized protein</fullName>
    </submittedName>
</protein>
<evidence type="ECO:0000313" key="3">
    <source>
        <dbReference type="Proteomes" id="UP000273786"/>
    </source>
</evidence>
<organism evidence="2 3">
    <name type="scientific">Mesorhizobium tamadayense</name>
    <dbReference type="NCBI Taxonomy" id="425306"/>
    <lineage>
        <taxon>Bacteria</taxon>
        <taxon>Pseudomonadati</taxon>
        <taxon>Pseudomonadota</taxon>
        <taxon>Alphaproteobacteria</taxon>
        <taxon>Hyphomicrobiales</taxon>
        <taxon>Phyllobacteriaceae</taxon>
        <taxon>Mesorhizobium</taxon>
    </lineage>
</organism>
<dbReference type="Proteomes" id="UP000273786">
    <property type="component" value="Unassembled WGS sequence"/>
</dbReference>
<feature type="signal peptide" evidence="1">
    <location>
        <begin position="1"/>
        <end position="20"/>
    </location>
</feature>
<dbReference type="AlphaFoldDB" id="A0A3P3FV07"/>
<proteinExistence type="predicted"/>
<keyword evidence="1" id="KW-0732">Signal</keyword>